<proteinExistence type="predicted"/>
<comment type="catalytic activity">
    <reaction evidence="7">
        <text>DNA(n) + a 2'-deoxyribonucleoside 5'-triphosphate = DNA(n+1) + diphosphate</text>
        <dbReference type="Rhea" id="RHEA:22508"/>
        <dbReference type="Rhea" id="RHEA-COMP:17339"/>
        <dbReference type="Rhea" id="RHEA-COMP:17340"/>
        <dbReference type="ChEBI" id="CHEBI:33019"/>
        <dbReference type="ChEBI" id="CHEBI:61560"/>
        <dbReference type="ChEBI" id="CHEBI:173112"/>
        <dbReference type="EC" id="2.7.7.7"/>
    </reaction>
</comment>
<dbReference type="Pfam" id="PF17657">
    <property type="entry name" value="DNA_pol3_finger"/>
    <property type="match status" value="1"/>
</dbReference>
<evidence type="ECO:0000313" key="10">
    <source>
        <dbReference type="Proteomes" id="UP000297540"/>
    </source>
</evidence>
<dbReference type="InterPro" id="IPR003141">
    <property type="entry name" value="Pol/His_phosphatase_N"/>
</dbReference>
<organism evidence="9 10">
    <name type="scientific">Mucilaginibacter psychrotolerans</name>
    <dbReference type="NCBI Taxonomy" id="1524096"/>
    <lineage>
        <taxon>Bacteria</taxon>
        <taxon>Pseudomonadati</taxon>
        <taxon>Bacteroidota</taxon>
        <taxon>Sphingobacteriia</taxon>
        <taxon>Sphingobacteriales</taxon>
        <taxon>Sphingobacteriaceae</taxon>
        <taxon>Mucilaginibacter</taxon>
    </lineage>
</organism>
<evidence type="ECO:0000313" key="9">
    <source>
        <dbReference type="EMBL" id="TFF36926.1"/>
    </source>
</evidence>
<feature type="domain" description="Polymerase/histidinol phosphatase N-terminal" evidence="8">
    <location>
        <begin position="5"/>
        <end position="72"/>
    </location>
</feature>
<dbReference type="SUPFAM" id="SSF160975">
    <property type="entry name" value="AF1531-like"/>
    <property type="match status" value="1"/>
</dbReference>
<dbReference type="InterPro" id="IPR004805">
    <property type="entry name" value="DnaE2/DnaE/PolC"/>
</dbReference>
<dbReference type="OrthoDB" id="9803237at2"/>
<dbReference type="Proteomes" id="UP000297540">
    <property type="component" value="Unassembled WGS sequence"/>
</dbReference>
<keyword evidence="5" id="KW-0235">DNA replication</keyword>
<gene>
    <name evidence="9" type="primary">dnaE</name>
    <name evidence="9" type="ORF">E2R66_14290</name>
</gene>
<dbReference type="Gene3D" id="3.20.20.140">
    <property type="entry name" value="Metal-dependent hydrolases"/>
    <property type="match status" value="1"/>
</dbReference>
<keyword evidence="3 9" id="KW-0808">Transferase</keyword>
<accession>A0A4Y8SEX1</accession>
<dbReference type="AlphaFoldDB" id="A0A4Y8SEX1"/>
<dbReference type="GO" id="GO:0003887">
    <property type="term" value="F:DNA-directed DNA polymerase activity"/>
    <property type="evidence" value="ECO:0007669"/>
    <property type="project" value="UniProtKB-KW"/>
</dbReference>
<protein>
    <recommendedName>
        <fullName evidence="2">DNA polymerase III subunit alpha</fullName>
        <ecNumber evidence="1">2.7.7.7</ecNumber>
    </recommendedName>
</protein>
<dbReference type="GO" id="GO:0008408">
    <property type="term" value="F:3'-5' exonuclease activity"/>
    <property type="evidence" value="ECO:0007669"/>
    <property type="project" value="InterPro"/>
</dbReference>
<dbReference type="InterPro" id="IPR004013">
    <property type="entry name" value="PHP_dom"/>
</dbReference>
<dbReference type="GO" id="GO:0006260">
    <property type="term" value="P:DNA replication"/>
    <property type="evidence" value="ECO:0007669"/>
    <property type="project" value="UniProtKB-KW"/>
</dbReference>
<reference evidence="9 10" key="1">
    <citation type="journal article" date="2017" name="Int. J. Syst. Evol. Microbiol.">
        <title>Mucilaginibacterpsychrotolerans sp. nov., isolated from peatlands.</title>
        <authorList>
            <person name="Deng Y."/>
            <person name="Shen L."/>
            <person name="Xu B."/>
            <person name="Liu Y."/>
            <person name="Gu Z."/>
            <person name="Liu H."/>
            <person name="Zhou Y."/>
        </authorList>
    </citation>
    <scope>NUCLEOTIDE SEQUENCE [LARGE SCALE GENOMIC DNA]</scope>
    <source>
        <strain evidence="9 10">NH7-4</strain>
    </source>
</reference>
<evidence type="ECO:0000259" key="8">
    <source>
        <dbReference type="SMART" id="SM00481"/>
    </source>
</evidence>
<dbReference type="Gene3D" id="1.10.150.870">
    <property type="match status" value="1"/>
</dbReference>
<dbReference type="InterPro" id="IPR029460">
    <property type="entry name" value="DNAPol_HHH"/>
</dbReference>
<dbReference type="RefSeq" id="WP_133231853.1">
    <property type="nucleotide sequence ID" value="NZ_SOZE01000013.1"/>
</dbReference>
<dbReference type="NCBIfam" id="NF004226">
    <property type="entry name" value="PRK05673.1"/>
    <property type="match status" value="1"/>
</dbReference>
<dbReference type="Pfam" id="PF02811">
    <property type="entry name" value="PHP"/>
    <property type="match status" value="1"/>
</dbReference>
<dbReference type="NCBIfam" id="TIGR00594">
    <property type="entry name" value="polc"/>
    <property type="match status" value="1"/>
</dbReference>
<dbReference type="InterPro" id="IPR016195">
    <property type="entry name" value="Pol/histidinol_Pase-like"/>
</dbReference>
<keyword evidence="6" id="KW-0239">DNA-directed DNA polymerase</keyword>
<dbReference type="Pfam" id="PF07733">
    <property type="entry name" value="DNA_pol3_alpha"/>
    <property type="match status" value="1"/>
</dbReference>
<dbReference type="PANTHER" id="PTHR32294">
    <property type="entry name" value="DNA POLYMERASE III SUBUNIT ALPHA"/>
    <property type="match status" value="1"/>
</dbReference>
<keyword evidence="4 9" id="KW-0548">Nucleotidyltransferase</keyword>
<comment type="caution">
    <text evidence="9">The sequence shown here is derived from an EMBL/GenBank/DDBJ whole genome shotgun (WGS) entry which is preliminary data.</text>
</comment>
<evidence type="ECO:0000256" key="4">
    <source>
        <dbReference type="ARBA" id="ARBA00022695"/>
    </source>
</evidence>
<dbReference type="SUPFAM" id="SSF89550">
    <property type="entry name" value="PHP domain-like"/>
    <property type="match status" value="1"/>
</dbReference>
<evidence type="ECO:0000256" key="7">
    <source>
        <dbReference type="ARBA" id="ARBA00049244"/>
    </source>
</evidence>
<dbReference type="CDD" id="cd04485">
    <property type="entry name" value="DnaE_OBF"/>
    <property type="match status" value="1"/>
</dbReference>
<dbReference type="EMBL" id="SOZE01000013">
    <property type="protein sequence ID" value="TFF36926.1"/>
    <property type="molecule type" value="Genomic_DNA"/>
</dbReference>
<dbReference type="CDD" id="cd12113">
    <property type="entry name" value="PHP_PolIIIA_DnaE3"/>
    <property type="match status" value="1"/>
</dbReference>
<evidence type="ECO:0000256" key="5">
    <source>
        <dbReference type="ARBA" id="ARBA00022705"/>
    </source>
</evidence>
<dbReference type="InterPro" id="IPR011708">
    <property type="entry name" value="DNA_pol3_alpha_NTPase_dom"/>
</dbReference>
<dbReference type="EC" id="2.7.7.7" evidence="1"/>
<evidence type="ECO:0000256" key="1">
    <source>
        <dbReference type="ARBA" id="ARBA00012417"/>
    </source>
</evidence>
<dbReference type="PANTHER" id="PTHR32294:SF0">
    <property type="entry name" value="DNA POLYMERASE III SUBUNIT ALPHA"/>
    <property type="match status" value="1"/>
</dbReference>
<keyword evidence="10" id="KW-1185">Reference proteome</keyword>
<name>A0A4Y8SEX1_9SPHI</name>
<dbReference type="Gene3D" id="1.10.10.1600">
    <property type="entry name" value="Bacterial DNA polymerase III alpha subunit, thumb domain"/>
    <property type="match status" value="1"/>
</dbReference>
<evidence type="ECO:0000256" key="2">
    <source>
        <dbReference type="ARBA" id="ARBA00019114"/>
    </source>
</evidence>
<evidence type="ECO:0000256" key="6">
    <source>
        <dbReference type="ARBA" id="ARBA00022932"/>
    </source>
</evidence>
<evidence type="ECO:0000256" key="3">
    <source>
        <dbReference type="ARBA" id="ARBA00022679"/>
    </source>
</evidence>
<dbReference type="Pfam" id="PF14579">
    <property type="entry name" value="HHH_6"/>
    <property type="match status" value="1"/>
</dbReference>
<dbReference type="InterPro" id="IPR040982">
    <property type="entry name" value="DNA_pol3_finger"/>
</dbReference>
<dbReference type="InterPro" id="IPR041931">
    <property type="entry name" value="DNA_pol3_alpha_thumb_dom"/>
</dbReference>
<dbReference type="SMART" id="SM00481">
    <property type="entry name" value="POLIIIAc"/>
    <property type="match status" value="1"/>
</dbReference>
<sequence>MPQFSHLHVHTQFSLLDGAADITKLYKKAAADGMKALAITDHGNMFGAFKFVAEAGKHGVKPIVGCEFYVVDDRHKKQFTKEKKDKRYHQLMLAKNAEGYQNLIKLCSLGYMEGLYSKWPRIDKELILKYHKGIIATTCCLGASVPQAILRDGEAAAEIEFKWWLDLFGEDFYIEMQRHDIPEQNTVNLVLMKFAKKYNVKVICSNDSHYVDQQDSNAHDILLCVNTGDLQSTPIATDEEGGKGYRFGFTNDQFYFKTQDEMGKLFHDIPEALDNTQEIVDKVDVLKLKRDILLPNYVIPPEFKIHSDLTPDADTLNQWEYLKHLTFLGAKERYKDISPEAEERINFELFTIRTMGFAGYFLIVADFIKAGRDMGVFIGPGRGSAAGSVVAYCTGITNIDPLKYNLLFERFLNPDRKSMPDIDTDFDDAGRQRVIDYVVDKYGKNQVAQIITYGSMAARTSIQDVGRVLDMPLADVNALKKLVPDTLGINLKTAIEQVPELQAIYKSTELKGIVLREAEKLEGSVRNTGVHAAGIIIAPYDLTDIVPVATAKDSDLLVTQYDGRVIEDAGVIKMDFLGLKTLTIIKDALRMIKQNHDIHIDIDYIPLDDVQTYELYQRGDTNGTFQFESDGMQMYLRDLKPDKFEDLIAMNALYRPGPIEYIPNFIKRKHGQEPIVFDLPDMEEYLGETYGITVYQEQVMLLSQKLAGFSKGDADVLRKAMGKKQIEVLNKMEAQFMDGAIAKGHPKDKLTKIWTDWKAFAQYAFNKSHSTCYAFVAYQTAYLKAHYPAEYMAAVLNNQNNMEKITFFMEECRRMGVQVLGPDINESDMAFAANKKGVIRFGMAGVKGVGEKAVESIIEERNEGGPYTSVYDFAQRSNTRSVNRKSYENLVYGGAFDGFGLCRAQFFAKTENGLLTGIERLIKYGNDYQNTKNSSQSSLFGGEVASYIPEPAMPDAEEWPLIERLKYEKDVIGIYLTGHPLDNYKLELEKYCNTTLAELKVVQKARSGEGGEEIMAKFADLRKRGEICIGGLVGNVQHKTTKMGKPFGTFVLEDYDESYEFAFFGEDYVKFRNLMMDGYFLHIKGNIEEKFRQKDNWDLRVTVMSLLSEMREKLTKSVTVSLDINAVNDQVIASLLQMVDTNNQKYPSRSCLLKFKINDGEESMFVNLASKSHKVNPSDDLMAEILSLTNMNAVLA</sequence>